<evidence type="ECO:0000256" key="3">
    <source>
        <dbReference type="ARBA" id="ARBA00023172"/>
    </source>
</evidence>
<proteinExistence type="predicted"/>
<keyword evidence="6" id="KW-1185">Reference proteome</keyword>
<evidence type="ECO:0000259" key="4">
    <source>
        <dbReference type="PROSITE" id="PS51898"/>
    </source>
</evidence>
<keyword evidence="1" id="KW-0229">DNA integration</keyword>
<evidence type="ECO:0000313" key="6">
    <source>
        <dbReference type="Proteomes" id="UP000028721"/>
    </source>
</evidence>
<dbReference type="Gene3D" id="1.10.150.130">
    <property type="match status" value="1"/>
</dbReference>
<dbReference type="InterPro" id="IPR010998">
    <property type="entry name" value="Integrase_recombinase_N"/>
</dbReference>
<sequence>MKQQGIYNSAIKTFIVNHPDAEWEEMREYLRELADSLLTDKPENFWDGVEVSVIDESREALIDLVSNSALSVTQHKAVIQAQEILSAAQERLLGDGRPLLAALDSLKSDTAAIAPDVNPANLRVAQGVSPVESTQQHIKVLTFDELYQKFLDETSINMAKATISDHNTIRRRLSEYIGYLNMLTYTRDDITELRTCLMESGNYADASINKILQKLSAVVNWGLNNGLVQYDYTKGLKLKGAKSKRRAFTDDEMNQLIDALPTDKELTLAQQWAIRVGMITGARIGEILQLTKADIKETPEGITYADINLKSGKTLKNAASVRCVPLTDGAQGFSLEKFKVWLERQRDGESLFKEDALTHIDLNAFVKRHTTDSGEVSFHSLRHYMATRARAKGLTEADIGGVLGHASGEITFGLYGATVSVVRSAEVLQAVFL</sequence>
<dbReference type="PANTHER" id="PTHR30349:SF88">
    <property type="entry name" value="BLL1584 PROTEIN"/>
    <property type="match status" value="1"/>
</dbReference>
<evidence type="ECO:0000313" key="5">
    <source>
        <dbReference type="EMBL" id="KFB89005.1"/>
    </source>
</evidence>
<dbReference type="InterPro" id="IPR011010">
    <property type="entry name" value="DNA_brk_join_enz"/>
</dbReference>
<reference evidence="5 6" key="1">
    <citation type="submission" date="2014-03" db="EMBL/GenBank/DDBJ databases">
        <title>Draft genome sequence of the Serratia grimesii strain a2.</title>
        <authorList>
            <person name="Toymentseva A."/>
            <person name="Kazakov S."/>
            <person name="Giliazeva A."/>
            <person name="Ismagilova R."/>
            <person name="Shah R."/>
            <person name="Sharipova M."/>
            <person name="Khaitlina S."/>
            <person name="Mardanova A."/>
        </authorList>
    </citation>
    <scope>NUCLEOTIDE SEQUENCE [LARGE SCALE GENOMIC DNA]</scope>
    <source>
        <strain evidence="5 6">A2</strain>
    </source>
</reference>
<gene>
    <name evidence="5" type="ORF">CR62_23840</name>
</gene>
<dbReference type="SUPFAM" id="SSF56349">
    <property type="entry name" value="DNA breaking-rejoining enzymes"/>
    <property type="match status" value="1"/>
</dbReference>
<dbReference type="InterPro" id="IPR013762">
    <property type="entry name" value="Integrase-like_cat_sf"/>
</dbReference>
<evidence type="ECO:0000256" key="2">
    <source>
        <dbReference type="ARBA" id="ARBA00023125"/>
    </source>
</evidence>
<dbReference type="InterPro" id="IPR050090">
    <property type="entry name" value="Tyrosine_recombinase_XerCD"/>
</dbReference>
<dbReference type="Proteomes" id="UP000028721">
    <property type="component" value="Unassembled WGS sequence"/>
</dbReference>
<accession>A0ABR4UAU6</accession>
<keyword evidence="2" id="KW-0238">DNA-binding</keyword>
<dbReference type="Gene3D" id="1.10.443.10">
    <property type="entry name" value="Intergrase catalytic core"/>
    <property type="match status" value="1"/>
</dbReference>
<evidence type="ECO:0000256" key="1">
    <source>
        <dbReference type="ARBA" id="ARBA00022908"/>
    </source>
</evidence>
<dbReference type="InterPro" id="IPR002104">
    <property type="entry name" value="Integrase_catalytic"/>
</dbReference>
<dbReference type="PANTHER" id="PTHR30349">
    <property type="entry name" value="PHAGE INTEGRASE-RELATED"/>
    <property type="match status" value="1"/>
</dbReference>
<feature type="domain" description="Tyr recombinase" evidence="4">
    <location>
        <begin position="243"/>
        <end position="429"/>
    </location>
</feature>
<organism evidence="5 6">
    <name type="scientific">Serratia grimesii</name>
    <dbReference type="NCBI Taxonomy" id="82995"/>
    <lineage>
        <taxon>Bacteria</taxon>
        <taxon>Pseudomonadati</taxon>
        <taxon>Pseudomonadota</taxon>
        <taxon>Gammaproteobacteria</taxon>
        <taxon>Enterobacterales</taxon>
        <taxon>Yersiniaceae</taxon>
        <taxon>Serratia</taxon>
    </lineage>
</organism>
<comment type="caution">
    <text evidence="5">The sequence shown here is derived from an EMBL/GenBank/DDBJ whole genome shotgun (WGS) entry which is preliminary data.</text>
</comment>
<name>A0ABR4UAU6_9GAMM</name>
<protein>
    <recommendedName>
        <fullName evidence="4">Tyr recombinase domain-containing protein</fullName>
    </recommendedName>
</protein>
<dbReference type="EMBL" id="JGVP01000009">
    <property type="protein sequence ID" value="KFB89005.1"/>
    <property type="molecule type" value="Genomic_DNA"/>
</dbReference>
<dbReference type="Pfam" id="PF00589">
    <property type="entry name" value="Phage_integrase"/>
    <property type="match status" value="1"/>
</dbReference>
<dbReference type="PROSITE" id="PS51898">
    <property type="entry name" value="TYR_RECOMBINASE"/>
    <property type="match status" value="1"/>
</dbReference>
<keyword evidence="3" id="KW-0233">DNA recombination</keyword>